<dbReference type="Gene3D" id="3.30.565.10">
    <property type="entry name" value="Histidine kinase-like ATPase, C-terminal domain"/>
    <property type="match status" value="1"/>
</dbReference>
<dbReference type="GO" id="GO:0000166">
    <property type="term" value="F:nucleotide binding"/>
    <property type="evidence" value="ECO:0007669"/>
    <property type="project" value="UniProtKB-KW"/>
</dbReference>
<reference evidence="19" key="1">
    <citation type="submission" date="2021-01" db="EMBL/GenBank/DDBJ databases">
        <title>Microvirga sp.</title>
        <authorList>
            <person name="Kim M.K."/>
        </authorList>
    </citation>
    <scope>NUCLEOTIDE SEQUENCE</scope>
    <source>
        <strain evidence="19">5420S-16</strain>
    </source>
</reference>
<feature type="domain" description="PAS" evidence="17">
    <location>
        <begin position="46"/>
        <end position="95"/>
    </location>
</feature>
<dbReference type="InterPro" id="IPR000700">
    <property type="entry name" value="PAS-assoc_C"/>
</dbReference>
<dbReference type="Gene3D" id="2.10.70.100">
    <property type="match status" value="2"/>
</dbReference>
<dbReference type="PANTHER" id="PTHR43065">
    <property type="entry name" value="SENSOR HISTIDINE KINASE"/>
    <property type="match status" value="1"/>
</dbReference>
<dbReference type="Pfam" id="PF02518">
    <property type="entry name" value="HATPase_c"/>
    <property type="match status" value="1"/>
</dbReference>
<evidence type="ECO:0000256" key="2">
    <source>
        <dbReference type="ARBA" id="ARBA00004429"/>
    </source>
</evidence>
<dbReference type="SUPFAM" id="SSF47384">
    <property type="entry name" value="Homodimeric domain of signal transducing histidine kinase"/>
    <property type="match status" value="1"/>
</dbReference>
<dbReference type="CDD" id="cd16919">
    <property type="entry name" value="HATPase_CckA-like"/>
    <property type="match status" value="1"/>
</dbReference>
<dbReference type="InterPro" id="IPR000014">
    <property type="entry name" value="PAS"/>
</dbReference>
<dbReference type="GO" id="GO:0000155">
    <property type="term" value="F:phosphorelay sensor kinase activity"/>
    <property type="evidence" value="ECO:0007669"/>
    <property type="project" value="InterPro"/>
</dbReference>
<dbReference type="SMART" id="SM00448">
    <property type="entry name" value="REC"/>
    <property type="match status" value="1"/>
</dbReference>
<dbReference type="EC" id="2.7.13.3" evidence="3"/>
<keyword evidence="8" id="KW-0812">Transmembrane</keyword>
<dbReference type="FunFam" id="2.10.70.100:FF:000001">
    <property type="entry name" value="Sensory transduction histidine kinase"/>
    <property type="match status" value="1"/>
</dbReference>
<feature type="coiled-coil region" evidence="14">
    <location>
        <begin position="401"/>
        <end position="431"/>
    </location>
</feature>
<dbReference type="SUPFAM" id="SSF55874">
    <property type="entry name" value="ATPase domain of HSP90 chaperone/DNA topoisomerase II/histidine kinase"/>
    <property type="match status" value="1"/>
</dbReference>
<evidence type="ECO:0000256" key="5">
    <source>
        <dbReference type="ARBA" id="ARBA00022519"/>
    </source>
</evidence>
<dbReference type="SMART" id="SM00387">
    <property type="entry name" value="HATPase_c"/>
    <property type="match status" value="1"/>
</dbReference>
<dbReference type="CDD" id="cd14686">
    <property type="entry name" value="bZIP"/>
    <property type="match status" value="1"/>
</dbReference>
<dbReference type="Gene3D" id="1.10.287.130">
    <property type="match status" value="1"/>
</dbReference>
<keyword evidence="14" id="KW-0175">Coiled coil</keyword>
<dbReference type="CDD" id="cd18161">
    <property type="entry name" value="REC_hyHK_blue-like"/>
    <property type="match status" value="1"/>
</dbReference>
<comment type="catalytic activity">
    <reaction evidence="1">
        <text>ATP + protein L-histidine = ADP + protein N-phospho-L-histidine.</text>
        <dbReference type="EC" id="2.7.13.3"/>
    </reaction>
</comment>
<feature type="domain" description="PAS" evidence="17">
    <location>
        <begin position="444"/>
        <end position="495"/>
    </location>
</feature>
<dbReference type="Proteomes" id="UP000605848">
    <property type="component" value="Unassembled WGS sequence"/>
</dbReference>
<dbReference type="PANTHER" id="PTHR43065:SF42">
    <property type="entry name" value="TWO-COMPONENT SENSOR PPRA"/>
    <property type="match status" value="1"/>
</dbReference>
<evidence type="ECO:0000256" key="14">
    <source>
        <dbReference type="SAM" id="Coils"/>
    </source>
</evidence>
<dbReference type="SUPFAM" id="SSF55785">
    <property type="entry name" value="PYP-like sensor domain (PAS domain)"/>
    <property type="match status" value="4"/>
</dbReference>
<dbReference type="InterPro" id="IPR003661">
    <property type="entry name" value="HisK_dim/P_dom"/>
</dbReference>
<dbReference type="AlphaFoldDB" id="A0A936Z9I6"/>
<dbReference type="InterPro" id="IPR005467">
    <property type="entry name" value="His_kinase_dom"/>
</dbReference>
<gene>
    <name evidence="19" type="ORF">JKG68_24120</name>
</gene>
<dbReference type="InterPro" id="IPR001610">
    <property type="entry name" value="PAC"/>
</dbReference>
<dbReference type="InterPro" id="IPR036097">
    <property type="entry name" value="HisK_dim/P_sf"/>
</dbReference>
<evidence type="ECO:0000259" key="18">
    <source>
        <dbReference type="PROSITE" id="PS50113"/>
    </source>
</evidence>
<dbReference type="Pfam" id="PF00512">
    <property type="entry name" value="HisKA"/>
    <property type="match status" value="1"/>
</dbReference>
<organism evidence="19 20">
    <name type="scientific">Microvirga aerilata</name>
    <dbReference type="NCBI Taxonomy" id="670292"/>
    <lineage>
        <taxon>Bacteria</taxon>
        <taxon>Pseudomonadati</taxon>
        <taxon>Pseudomonadota</taxon>
        <taxon>Alphaproteobacteria</taxon>
        <taxon>Hyphomicrobiales</taxon>
        <taxon>Methylobacteriaceae</taxon>
        <taxon>Microvirga</taxon>
    </lineage>
</organism>
<keyword evidence="7" id="KW-0808">Transferase</keyword>
<feature type="domain" description="PAC" evidence="18">
    <location>
        <begin position="96"/>
        <end position="150"/>
    </location>
</feature>
<dbReference type="CDD" id="cd00130">
    <property type="entry name" value="PAS"/>
    <property type="match status" value="3"/>
</dbReference>
<dbReference type="SMART" id="SM00388">
    <property type="entry name" value="HisKA"/>
    <property type="match status" value="1"/>
</dbReference>
<evidence type="ECO:0000259" key="17">
    <source>
        <dbReference type="PROSITE" id="PS50112"/>
    </source>
</evidence>
<comment type="caution">
    <text evidence="19">The sequence shown here is derived from an EMBL/GenBank/DDBJ whole genome shotgun (WGS) entry which is preliminary data.</text>
</comment>
<feature type="domain" description="PAC" evidence="18">
    <location>
        <begin position="239"/>
        <end position="291"/>
    </location>
</feature>
<dbReference type="Gene3D" id="3.30.450.20">
    <property type="entry name" value="PAS domain"/>
    <property type="match status" value="4"/>
</dbReference>
<comment type="subcellular location">
    <subcellularLocation>
        <location evidence="2">Cell inner membrane</location>
        <topology evidence="2">Multi-pass membrane protein</topology>
    </subcellularLocation>
</comment>
<dbReference type="Gene3D" id="3.40.50.2300">
    <property type="match status" value="1"/>
</dbReference>
<keyword evidence="5" id="KW-0997">Cell inner membrane</keyword>
<dbReference type="InterPro" id="IPR011006">
    <property type="entry name" value="CheY-like_superfamily"/>
</dbReference>
<dbReference type="EMBL" id="JAEQMY010000060">
    <property type="protein sequence ID" value="MBL0407028.1"/>
    <property type="molecule type" value="Genomic_DNA"/>
</dbReference>
<evidence type="ECO:0000256" key="11">
    <source>
        <dbReference type="ARBA" id="ARBA00022989"/>
    </source>
</evidence>
<protein>
    <recommendedName>
        <fullName evidence="3">histidine kinase</fullName>
        <ecNumber evidence="3">2.7.13.3</ecNumber>
    </recommendedName>
</protein>
<evidence type="ECO:0000256" key="13">
    <source>
        <dbReference type="PROSITE-ProRule" id="PRU00169"/>
    </source>
</evidence>
<dbReference type="GO" id="GO:0005886">
    <property type="term" value="C:plasma membrane"/>
    <property type="evidence" value="ECO:0007669"/>
    <property type="project" value="UniProtKB-SubCell"/>
</dbReference>
<dbReference type="InterPro" id="IPR001789">
    <property type="entry name" value="Sig_transdc_resp-reg_receiver"/>
</dbReference>
<evidence type="ECO:0000256" key="8">
    <source>
        <dbReference type="ARBA" id="ARBA00022692"/>
    </source>
</evidence>
<dbReference type="Pfam" id="PF13426">
    <property type="entry name" value="PAS_9"/>
    <property type="match status" value="1"/>
</dbReference>
<dbReference type="InterPro" id="IPR004358">
    <property type="entry name" value="Sig_transdc_His_kin-like_C"/>
</dbReference>
<keyword evidence="4" id="KW-1003">Cell membrane</keyword>
<evidence type="ECO:0000313" key="20">
    <source>
        <dbReference type="Proteomes" id="UP000605848"/>
    </source>
</evidence>
<dbReference type="NCBIfam" id="TIGR00229">
    <property type="entry name" value="sensory_box"/>
    <property type="match status" value="4"/>
</dbReference>
<keyword evidence="6 13" id="KW-0597">Phosphoprotein</keyword>
<dbReference type="InterPro" id="IPR013655">
    <property type="entry name" value="PAS_fold_3"/>
</dbReference>
<keyword evidence="12" id="KW-0472">Membrane</keyword>
<dbReference type="SMART" id="SM00091">
    <property type="entry name" value="PAS"/>
    <property type="match status" value="4"/>
</dbReference>
<keyword evidence="10" id="KW-0547">Nucleotide-binding</keyword>
<dbReference type="PROSITE" id="PS50113">
    <property type="entry name" value="PAC"/>
    <property type="match status" value="3"/>
</dbReference>
<dbReference type="InterPro" id="IPR036890">
    <property type="entry name" value="HATPase_C_sf"/>
</dbReference>
<evidence type="ECO:0000259" key="15">
    <source>
        <dbReference type="PROSITE" id="PS50109"/>
    </source>
</evidence>
<dbReference type="RefSeq" id="WP_202063885.1">
    <property type="nucleotide sequence ID" value="NZ_JAEQMY010000060.1"/>
</dbReference>
<dbReference type="PROSITE" id="PS50112">
    <property type="entry name" value="PAS"/>
    <property type="match status" value="2"/>
</dbReference>
<dbReference type="InterPro" id="IPR035965">
    <property type="entry name" value="PAS-like_dom_sf"/>
</dbReference>
<dbReference type="SMART" id="SM00086">
    <property type="entry name" value="PAC"/>
    <property type="match status" value="4"/>
</dbReference>
<evidence type="ECO:0000313" key="19">
    <source>
        <dbReference type="EMBL" id="MBL0407028.1"/>
    </source>
</evidence>
<dbReference type="PROSITE" id="PS50109">
    <property type="entry name" value="HIS_KIN"/>
    <property type="match status" value="1"/>
</dbReference>
<dbReference type="Pfam" id="PF00072">
    <property type="entry name" value="Response_reg"/>
    <property type="match status" value="1"/>
</dbReference>
<evidence type="ECO:0000256" key="10">
    <source>
        <dbReference type="ARBA" id="ARBA00022741"/>
    </source>
</evidence>
<dbReference type="PRINTS" id="PR00344">
    <property type="entry name" value="BCTRLSENSOR"/>
</dbReference>
<evidence type="ECO:0000256" key="3">
    <source>
        <dbReference type="ARBA" id="ARBA00012438"/>
    </source>
</evidence>
<feature type="modified residue" description="4-aspartylphosphate" evidence="13">
    <location>
        <position position="855"/>
    </location>
</feature>
<evidence type="ECO:0000256" key="9">
    <source>
        <dbReference type="ARBA" id="ARBA00022737"/>
    </source>
</evidence>
<evidence type="ECO:0000256" key="4">
    <source>
        <dbReference type="ARBA" id="ARBA00022475"/>
    </source>
</evidence>
<evidence type="ECO:0000256" key="12">
    <source>
        <dbReference type="ARBA" id="ARBA00023136"/>
    </source>
</evidence>
<keyword evidence="20" id="KW-1185">Reference proteome</keyword>
<keyword evidence="9" id="KW-0677">Repeat</keyword>
<evidence type="ECO:0000256" key="7">
    <source>
        <dbReference type="ARBA" id="ARBA00022679"/>
    </source>
</evidence>
<evidence type="ECO:0000259" key="16">
    <source>
        <dbReference type="PROSITE" id="PS50110"/>
    </source>
</evidence>
<dbReference type="PROSITE" id="PS50110">
    <property type="entry name" value="RESPONSE_REGULATORY"/>
    <property type="match status" value="1"/>
</dbReference>
<dbReference type="Pfam" id="PF08447">
    <property type="entry name" value="PAS_3"/>
    <property type="match status" value="2"/>
</dbReference>
<accession>A0A936Z9I6</accession>
<proteinExistence type="predicted"/>
<sequence length="925" mass="101637">MTAQTFFQGEAIKAATGELRHAAGSIFSALERSGLPMVATNPRLPDNPIIFVNEAFCRITGYSPDEAMGRNCRFLQAPETDQGTVAQIREAIASGQAISVEILNQRRDGSHFWNHLFITPIGEKNGEPLFFLSTQVDVTQAHQARQTQAALWASQKELDQTNERLRLTLTVAGTGGSWDWDIPNRILTADARFAVLHGLDPVDAAKGLPADAFFAAIHPEDRLRIRLAVGGILNGAEIFSKEYRLLSADGSMRWVHARGRCLFGRDDKPLRFTGVVVDITEQKHVEERLRIAQSAGGIGTFEYVHGFATVSVSDEFCRLLGLHPSNVLPVRTVNALVLSGDAAIVEQSSGQEGASQEGASYVEFRIHRADDQELRWLARRGEYVQDAETAGLRFIGVIYDITAAKRSEERLRELNEKLENRVEERTRERDRLWSLSSDLFSVCDADGYLTAVNPAWTELLGYTEDEVVGTRFVTWVHAEDRAPSNDLLEALQSGEPVKDFDIRIQAKDGAYHWINWTFAPAGDVFYSVGRDVTQRKQLEEQLRQSQKMEAVGQLTGGIAHDFNNLLTGIVGSLDLMQTRMAQGRTENLGRYAKAATESANRAAALTHRLLAFARRQPLDPKPVDANRLVMSMEELLRRTTSEAIQLEIVTARDLPLTLCDPNQLESAILNLAINARDAMPEGGKLTIATSSAHLDGVYAATQQDLAPGPYVMICVSDSGSGMPADVLAQAFDPFFTTKPIGEGTGLGLSMVYGFAKQSEGHVRIYSEVGRGTTVKIYLPPYHGEVADEAAATALNETHRAEIGETVLVVEDEPVVRSLILEVLADLGYRALEAVDGPSGLKVLESKQRIDLLVTDVGLPGLNGRQLADHARLVRPDLKVLFITGYAEQAAMASGFLAPGMEMVTKPFAIEDLTVRIRKIIERARS</sequence>
<evidence type="ECO:0000256" key="6">
    <source>
        <dbReference type="ARBA" id="ARBA00022553"/>
    </source>
</evidence>
<feature type="domain" description="Histidine kinase" evidence="15">
    <location>
        <begin position="557"/>
        <end position="782"/>
    </location>
</feature>
<keyword evidence="11" id="KW-1133">Transmembrane helix</keyword>
<feature type="domain" description="PAC" evidence="18">
    <location>
        <begin position="360"/>
        <end position="413"/>
    </location>
</feature>
<dbReference type="InterPro" id="IPR003594">
    <property type="entry name" value="HATPase_dom"/>
</dbReference>
<feature type="domain" description="Response regulatory" evidence="16">
    <location>
        <begin position="805"/>
        <end position="920"/>
    </location>
</feature>
<dbReference type="CDD" id="cd00082">
    <property type="entry name" value="HisKA"/>
    <property type="match status" value="1"/>
</dbReference>
<name>A0A936Z9I6_9HYPH</name>
<dbReference type="SUPFAM" id="SSF52172">
    <property type="entry name" value="CheY-like"/>
    <property type="match status" value="1"/>
</dbReference>
<evidence type="ECO:0000256" key="1">
    <source>
        <dbReference type="ARBA" id="ARBA00000085"/>
    </source>
</evidence>